<gene>
    <name evidence="3" type="ORF">HJG63_010636</name>
</gene>
<evidence type="ECO:0000256" key="1">
    <source>
        <dbReference type="ARBA" id="ARBA00035009"/>
    </source>
</evidence>
<protein>
    <submittedName>
        <fullName evidence="3">Uncharacterized protein</fullName>
    </submittedName>
</protein>
<keyword evidence="4" id="KW-1185">Reference proteome</keyword>
<comment type="similarity">
    <text evidence="1">Belongs to the SPATA31 family.</text>
</comment>
<feature type="compositionally biased region" description="Low complexity" evidence="2">
    <location>
        <begin position="1"/>
        <end position="16"/>
    </location>
</feature>
<evidence type="ECO:0000313" key="4">
    <source>
        <dbReference type="Proteomes" id="UP000593571"/>
    </source>
</evidence>
<proteinExistence type="inferred from homology"/>
<name>A0A7J8IL99_ROUAE</name>
<feature type="region of interest" description="Disordered" evidence="2">
    <location>
        <begin position="88"/>
        <end position="129"/>
    </location>
</feature>
<reference evidence="3 4" key="1">
    <citation type="journal article" date="2020" name="Nature">
        <title>Six reference-quality genomes reveal evolution of bat adaptations.</title>
        <authorList>
            <person name="Jebb D."/>
            <person name="Huang Z."/>
            <person name="Pippel M."/>
            <person name="Hughes G.M."/>
            <person name="Lavrichenko K."/>
            <person name="Devanna P."/>
            <person name="Winkler S."/>
            <person name="Jermiin L.S."/>
            <person name="Skirmuntt E.C."/>
            <person name="Katzourakis A."/>
            <person name="Burkitt-Gray L."/>
            <person name="Ray D.A."/>
            <person name="Sullivan K.A.M."/>
            <person name="Roscito J.G."/>
            <person name="Kirilenko B.M."/>
            <person name="Davalos L.M."/>
            <person name="Corthals A.P."/>
            <person name="Power M.L."/>
            <person name="Jones G."/>
            <person name="Ransome R.D."/>
            <person name="Dechmann D.K.N."/>
            <person name="Locatelli A.G."/>
            <person name="Puechmaille S.J."/>
            <person name="Fedrigo O."/>
            <person name="Jarvis E.D."/>
            <person name="Hiller M."/>
            <person name="Vernes S.C."/>
            <person name="Myers E.W."/>
            <person name="Teeling E.C."/>
        </authorList>
    </citation>
    <scope>NUCLEOTIDE SEQUENCE [LARGE SCALE GENOMIC DNA]</scope>
    <source>
        <strain evidence="3">MRouAeg1</strain>
        <tissue evidence="3">Muscle</tissue>
    </source>
</reference>
<sequence>MTSSVSVSSCSSASASQPPDPFLPMDILLPQPPALSTSLSCFLDSENHSQDWTTDTHSDAFLDADISASHISLFSSMTVSSGDMSAPKVLRDFTSGGGRSQKEPPRFQDESKSQSKMFVPTWEKEDSRRLNPGEHREILAEMKNSQAGGISAPLDKKLEESLRRKSFQLMQKEQPPPESFLKNKIKHFLQWMFPRKDKKLKDELQKGQPASATDQSSEPVKSGPIMGSRVAEAQVLATAVGQILEEKMALCHGLSTSEMNWRKEELQAPVDPHLCYQRALSYKEQRRAMENMADDYQVTPNGHNYPNESRWTRDRDSKWFFPPRELESPERPYQHELKMTRPSDQIHYYAVPCPLQKYVSLGQPERASHAFPGRNFLQEKMYTMQRETFFYHVSTPSVR</sequence>
<accession>A0A7J8IL99</accession>
<feature type="region of interest" description="Disordered" evidence="2">
    <location>
        <begin position="1"/>
        <end position="26"/>
    </location>
</feature>
<dbReference type="PANTHER" id="PTHR21859">
    <property type="entry name" value="ACROSOME-SPECIFIC PROTEIN"/>
    <property type="match status" value="1"/>
</dbReference>
<dbReference type="Proteomes" id="UP000593571">
    <property type="component" value="Unassembled WGS sequence"/>
</dbReference>
<feature type="compositionally biased region" description="Basic and acidic residues" evidence="2">
    <location>
        <begin position="100"/>
        <end position="113"/>
    </location>
</feature>
<feature type="compositionally biased region" description="Polar residues" evidence="2">
    <location>
        <begin position="208"/>
        <end position="219"/>
    </location>
</feature>
<organism evidence="3 4">
    <name type="scientific">Rousettus aegyptiacus</name>
    <name type="common">Egyptian fruit bat</name>
    <name type="synonym">Pteropus aegyptiacus</name>
    <dbReference type="NCBI Taxonomy" id="9407"/>
    <lineage>
        <taxon>Eukaryota</taxon>
        <taxon>Metazoa</taxon>
        <taxon>Chordata</taxon>
        <taxon>Craniata</taxon>
        <taxon>Vertebrata</taxon>
        <taxon>Euteleostomi</taxon>
        <taxon>Mammalia</taxon>
        <taxon>Eutheria</taxon>
        <taxon>Laurasiatheria</taxon>
        <taxon>Chiroptera</taxon>
        <taxon>Yinpterochiroptera</taxon>
        <taxon>Pteropodoidea</taxon>
        <taxon>Pteropodidae</taxon>
        <taxon>Rousettinae</taxon>
        <taxon>Rousettus</taxon>
    </lineage>
</organism>
<comment type="caution">
    <text evidence="3">The sequence shown here is derived from an EMBL/GenBank/DDBJ whole genome shotgun (WGS) entry which is preliminary data.</text>
</comment>
<dbReference type="AlphaFoldDB" id="A0A7J8IL99"/>
<dbReference type="PANTHER" id="PTHR21859:SF56">
    <property type="entry name" value="SPATA31 DOMAIN-CONTAINING PROTEIN"/>
    <property type="match status" value="1"/>
</dbReference>
<feature type="region of interest" description="Disordered" evidence="2">
    <location>
        <begin position="200"/>
        <end position="224"/>
    </location>
</feature>
<evidence type="ECO:0000313" key="3">
    <source>
        <dbReference type="EMBL" id="KAF6485426.1"/>
    </source>
</evidence>
<evidence type="ECO:0000256" key="2">
    <source>
        <dbReference type="SAM" id="MobiDB-lite"/>
    </source>
</evidence>
<dbReference type="EMBL" id="JACASE010000003">
    <property type="protein sequence ID" value="KAF6485426.1"/>
    <property type="molecule type" value="Genomic_DNA"/>
</dbReference>